<gene>
    <name evidence="2" type="ORF">SI8410_05006381</name>
</gene>
<evidence type="ECO:0000313" key="3">
    <source>
        <dbReference type="Proteomes" id="UP000663760"/>
    </source>
</evidence>
<protein>
    <submittedName>
        <fullName evidence="2">Uncharacterized protein</fullName>
    </submittedName>
</protein>
<dbReference type="Proteomes" id="UP000663760">
    <property type="component" value="Chromosome 5"/>
</dbReference>
<keyword evidence="3" id="KW-1185">Reference proteome</keyword>
<proteinExistence type="predicted"/>
<dbReference type="EMBL" id="LR746268">
    <property type="protein sequence ID" value="CAA7395718.1"/>
    <property type="molecule type" value="Genomic_DNA"/>
</dbReference>
<feature type="compositionally biased region" description="Basic and acidic residues" evidence="1">
    <location>
        <begin position="7"/>
        <end position="21"/>
    </location>
</feature>
<sequence length="44" mass="5184">MQQIKKLMLEKRRETPHENSGRDLLSPKPSYPSLVEMTTPHSYE</sequence>
<name>A0A7I8KF63_SPIIN</name>
<feature type="region of interest" description="Disordered" evidence="1">
    <location>
        <begin position="1"/>
        <end position="44"/>
    </location>
</feature>
<evidence type="ECO:0000313" key="2">
    <source>
        <dbReference type="EMBL" id="CAA7395718.1"/>
    </source>
</evidence>
<evidence type="ECO:0000256" key="1">
    <source>
        <dbReference type="SAM" id="MobiDB-lite"/>
    </source>
</evidence>
<organism evidence="2 3">
    <name type="scientific">Spirodela intermedia</name>
    <name type="common">Intermediate duckweed</name>
    <dbReference type="NCBI Taxonomy" id="51605"/>
    <lineage>
        <taxon>Eukaryota</taxon>
        <taxon>Viridiplantae</taxon>
        <taxon>Streptophyta</taxon>
        <taxon>Embryophyta</taxon>
        <taxon>Tracheophyta</taxon>
        <taxon>Spermatophyta</taxon>
        <taxon>Magnoliopsida</taxon>
        <taxon>Liliopsida</taxon>
        <taxon>Araceae</taxon>
        <taxon>Lemnoideae</taxon>
        <taxon>Spirodela</taxon>
    </lineage>
</organism>
<dbReference type="AlphaFoldDB" id="A0A7I8KF63"/>
<reference evidence="2" key="1">
    <citation type="submission" date="2020-02" db="EMBL/GenBank/DDBJ databases">
        <authorList>
            <person name="Scholz U."/>
            <person name="Mascher M."/>
            <person name="Fiebig A."/>
        </authorList>
    </citation>
    <scope>NUCLEOTIDE SEQUENCE</scope>
</reference>
<accession>A0A7I8KF63</accession>